<reference evidence="2 3" key="1">
    <citation type="submission" date="2016-10" db="EMBL/GenBank/DDBJ databases">
        <authorList>
            <person name="de Groot N.N."/>
        </authorList>
    </citation>
    <scope>NUCLEOTIDE SEQUENCE [LARGE SCALE GENOMIC DNA]</scope>
    <source>
        <strain evidence="2 3">DSM 19938</strain>
    </source>
</reference>
<keyword evidence="3" id="KW-1185">Reference proteome</keyword>
<evidence type="ECO:0000313" key="2">
    <source>
        <dbReference type="EMBL" id="SEJ26387.1"/>
    </source>
</evidence>
<gene>
    <name evidence="2" type="ORF">SAMN04487995_3840</name>
</gene>
<dbReference type="EMBL" id="FNXY01000006">
    <property type="protein sequence ID" value="SEJ26387.1"/>
    <property type="molecule type" value="Genomic_DNA"/>
</dbReference>
<dbReference type="RefSeq" id="WP_218148650.1">
    <property type="nucleotide sequence ID" value="NZ_FNXY01000006.1"/>
</dbReference>
<dbReference type="Proteomes" id="UP000199532">
    <property type="component" value="Unassembled WGS sequence"/>
</dbReference>
<evidence type="ECO:0000256" key="1">
    <source>
        <dbReference type="SAM" id="Coils"/>
    </source>
</evidence>
<accession>A0A1H6XI63</accession>
<organism evidence="2 3">
    <name type="scientific">Dyadobacter koreensis</name>
    <dbReference type="NCBI Taxonomy" id="408657"/>
    <lineage>
        <taxon>Bacteria</taxon>
        <taxon>Pseudomonadati</taxon>
        <taxon>Bacteroidota</taxon>
        <taxon>Cytophagia</taxon>
        <taxon>Cytophagales</taxon>
        <taxon>Spirosomataceae</taxon>
        <taxon>Dyadobacter</taxon>
    </lineage>
</organism>
<evidence type="ECO:0000313" key="3">
    <source>
        <dbReference type="Proteomes" id="UP000199532"/>
    </source>
</evidence>
<feature type="coiled-coil region" evidence="1">
    <location>
        <begin position="9"/>
        <end position="43"/>
    </location>
</feature>
<sequence length="49" mass="5451">MDEKQKHSLHAIQQLNKELERAVKDANLMILALNNMIDIAEAEGTAPHG</sequence>
<proteinExistence type="predicted"/>
<protein>
    <submittedName>
        <fullName evidence="2">Uncharacterized protein</fullName>
    </submittedName>
</protein>
<keyword evidence="1" id="KW-0175">Coiled coil</keyword>
<name>A0A1H6XI63_9BACT</name>
<dbReference type="AlphaFoldDB" id="A0A1H6XI63"/>